<dbReference type="EMBL" id="MT141562">
    <property type="protein sequence ID" value="QJA43234.1"/>
    <property type="molecule type" value="Genomic_DNA"/>
</dbReference>
<dbReference type="InterPro" id="IPR002052">
    <property type="entry name" value="DNA_methylase_N6_adenine_CS"/>
</dbReference>
<evidence type="ECO:0000256" key="3">
    <source>
        <dbReference type="ARBA" id="ARBA00022679"/>
    </source>
</evidence>
<organism evidence="5">
    <name type="scientific">viral metagenome</name>
    <dbReference type="NCBI Taxonomy" id="1070528"/>
    <lineage>
        <taxon>unclassified sequences</taxon>
        <taxon>metagenomes</taxon>
        <taxon>organismal metagenomes</taxon>
    </lineage>
</organism>
<evidence type="ECO:0000256" key="1">
    <source>
        <dbReference type="ARBA" id="ARBA00006594"/>
    </source>
</evidence>
<dbReference type="InterPro" id="IPR001091">
    <property type="entry name" value="RM_Methyltransferase"/>
</dbReference>
<accession>A0A6H1Z6P6</accession>
<dbReference type="SUPFAM" id="SSF53335">
    <property type="entry name" value="S-adenosyl-L-methionine-dependent methyltransferases"/>
    <property type="match status" value="1"/>
</dbReference>
<dbReference type="Pfam" id="PF01555">
    <property type="entry name" value="N6_N4_Mtase"/>
    <property type="match status" value="1"/>
</dbReference>
<gene>
    <name evidence="6" type="ORF">MM415A01581_0011</name>
    <name evidence="5" type="ORF">MM415B00324_0064</name>
</gene>
<dbReference type="GO" id="GO:0003677">
    <property type="term" value="F:DNA binding"/>
    <property type="evidence" value="ECO:0007669"/>
    <property type="project" value="InterPro"/>
</dbReference>
<evidence type="ECO:0000313" key="5">
    <source>
        <dbReference type="EMBL" id="QJA43234.1"/>
    </source>
</evidence>
<dbReference type="InterPro" id="IPR029063">
    <property type="entry name" value="SAM-dependent_MTases_sf"/>
</dbReference>
<keyword evidence="3 5" id="KW-0808">Transferase</keyword>
<dbReference type="GO" id="GO:0008170">
    <property type="term" value="F:N-methyltransferase activity"/>
    <property type="evidence" value="ECO:0007669"/>
    <property type="project" value="InterPro"/>
</dbReference>
<dbReference type="PRINTS" id="PR00508">
    <property type="entry name" value="S21N4MTFRASE"/>
</dbReference>
<sequence length="210" mass="24352">MPPEIRLFNEDRLAAMKRMKDKQFQLALVDPPYGIGNWTMEARIAKPYNRKWKVDWNDAPPAKAYFDELFRVSKNQIVWGVNYYREYVASGGAIVWNKGNTTGIGSACEIASNSLRKQVDYLFLHHAGFITKDKDRIHPCQKPVRLYEWLLKNYAKPGDRILDTHGGSFSSAIAAYILDFDYTGYEIDKDYFEAGKKRVEDFMKQGRLFT</sequence>
<keyword evidence="2 5" id="KW-0489">Methyltransferase</keyword>
<dbReference type="GO" id="GO:0032259">
    <property type="term" value="P:methylation"/>
    <property type="evidence" value="ECO:0007669"/>
    <property type="project" value="UniProtKB-KW"/>
</dbReference>
<evidence type="ECO:0000256" key="2">
    <source>
        <dbReference type="ARBA" id="ARBA00022603"/>
    </source>
</evidence>
<protein>
    <submittedName>
        <fullName evidence="5">Putative methyltransferase</fullName>
    </submittedName>
</protein>
<dbReference type="AlphaFoldDB" id="A0A6H1Z6P6"/>
<dbReference type="InterPro" id="IPR002941">
    <property type="entry name" value="DNA_methylase_N4/N6"/>
</dbReference>
<feature type="domain" description="DNA methylase N-4/N-6" evidence="4">
    <location>
        <begin position="133"/>
        <end position="196"/>
    </location>
</feature>
<comment type="similarity">
    <text evidence="1">Belongs to the N(4)/N(6)-methyltransferase family.</text>
</comment>
<dbReference type="PROSITE" id="PS00092">
    <property type="entry name" value="N6_MTASE"/>
    <property type="match status" value="1"/>
</dbReference>
<evidence type="ECO:0000259" key="4">
    <source>
        <dbReference type="Pfam" id="PF01555"/>
    </source>
</evidence>
<evidence type="ECO:0000313" key="6">
    <source>
        <dbReference type="EMBL" id="QJA76094.1"/>
    </source>
</evidence>
<dbReference type="Gene3D" id="3.40.50.150">
    <property type="entry name" value="Vaccinia Virus protein VP39"/>
    <property type="match status" value="1"/>
</dbReference>
<reference evidence="5" key="1">
    <citation type="submission" date="2020-03" db="EMBL/GenBank/DDBJ databases">
        <title>The deep terrestrial virosphere.</title>
        <authorList>
            <person name="Holmfeldt K."/>
            <person name="Nilsson E."/>
            <person name="Simone D."/>
            <person name="Lopez-Fernandez M."/>
            <person name="Wu X."/>
            <person name="de Brujin I."/>
            <person name="Lundin D."/>
            <person name="Andersson A."/>
            <person name="Bertilsson S."/>
            <person name="Dopson M."/>
        </authorList>
    </citation>
    <scope>NUCLEOTIDE SEQUENCE</scope>
    <source>
        <strain evidence="6">MM415A01581</strain>
        <strain evidence="5">MM415B00324</strain>
    </source>
</reference>
<name>A0A6H1Z6P6_9ZZZZ</name>
<proteinExistence type="inferred from homology"/>
<dbReference type="EMBL" id="MT142204">
    <property type="protein sequence ID" value="QJA76094.1"/>
    <property type="molecule type" value="Genomic_DNA"/>
</dbReference>